<keyword evidence="4" id="KW-1185">Reference proteome</keyword>
<keyword evidence="2" id="KW-0812">Transmembrane</keyword>
<sequence>MFLPRCNPLAMAGTAMGGLAVMTAVGPFLAGIGVGAGIVGGACLARRAMRKRSEWRDEPASDLPPPEAMPDEGVPM</sequence>
<keyword evidence="2" id="KW-0472">Membrane</keyword>
<accession>A0ABT1D3C2</accession>
<proteinExistence type="predicted"/>
<dbReference type="Proteomes" id="UP001523392">
    <property type="component" value="Unassembled WGS sequence"/>
</dbReference>
<gene>
    <name evidence="3" type="ORF">JYK14_09590</name>
</gene>
<evidence type="ECO:0000256" key="2">
    <source>
        <dbReference type="SAM" id="Phobius"/>
    </source>
</evidence>
<comment type="caution">
    <text evidence="3">The sequence shown here is derived from an EMBL/GenBank/DDBJ whole genome shotgun (WGS) entry which is preliminary data.</text>
</comment>
<evidence type="ECO:0000256" key="1">
    <source>
        <dbReference type="SAM" id="MobiDB-lite"/>
    </source>
</evidence>
<feature type="region of interest" description="Disordered" evidence="1">
    <location>
        <begin position="50"/>
        <end position="76"/>
    </location>
</feature>
<name>A0ABT1D3C2_9PROT</name>
<organism evidence="3 4">
    <name type="scientific">Siccirubricoccus soli</name>
    <dbReference type="NCBI Taxonomy" id="2899147"/>
    <lineage>
        <taxon>Bacteria</taxon>
        <taxon>Pseudomonadati</taxon>
        <taxon>Pseudomonadota</taxon>
        <taxon>Alphaproteobacteria</taxon>
        <taxon>Acetobacterales</taxon>
        <taxon>Roseomonadaceae</taxon>
        <taxon>Siccirubricoccus</taxon>
    </lineage>
</organism>
<protein>
    <submittedName>
        <fullName evidence="3">Uncharacterized protein</fullName>
    </submittedName>
</protein>
<dbReference type="EMBL" id="JAFIRR010000057">
    <property type="protein sequence ID" value="MCO6416418.1"/>
    <property type="molecule type" value="Genomic_DNA"/>
</dbReference>
<keyword evidence="2" id="KW-1133">Transmembrane helix</keyword>
<dbReference type="RefSeq" id="WP_252953027.1">
    <property type="nucleotide sequence ID" value="NZ_JAFIRR010000057.1"/>
</dbReference>
<feature type="transmembrane region" description="Helical" evidence="2">
    <location>
        <begin position="20"/>
        <end position="45"/>
    </location>
</feature>
<reference evidence="3 4" key="1">
    <citation type="submission" date="2021-12" db="EMBL/GenBank/DDBJ databases">
        <title>Siccirubricoccus leaddurans sp. nov., a high concentration Zn2+ tolerance bacterium.</title>
        <authorList>
            <person name="Cao Y."/>
        </authorList>
    </citation>
    <scope>NUCLEOTIDE SEQUENCE [LARGE SCALE GENOMIC DNA]</scope>
    <source>
        <strain evidence="3 4">KC 17139</strain>
    </source>
</reference>
<evidence type="ECO:0000313" key="4">
    <source>
        <dbReference type="Proteomes" id="UP001523392"/>
    </source>
</evidence>
<evidence type="ECO:0000313" key="3">
    <source>
        <dbReference type="EMBL" id="MCO6416418.1"/>
    </source>
</evidence>